<dbReference type="InterPro" id="IPR002201">
    <property type="entry name" value="Glyco_trans_9"/>
</dbReference>
<dbReference type="GO" id="GO:0009244">
    <property type="term" value="P:lipopolysaccharide core region biosynthetic process"/>
    <property type="evidence" value="ECO:0007669"/>
    <property type="project" value="TreeGrafter"/>
</dbReference>
<dbReference type="GO" id="GO:0008713">
    <property type="term" value="F:ADP-heptose-lipopolysaccharide heptosyltransferase activity"/>
    <property type="evidence" value="ECO:0007669"/>
    <property type="project" value="UniProtKB-EC"/>
</dbReference>
<dbReference type="Pfam" id="PF01075">
    <property type="entry name" value="Glyco_transf_9"/>
    <property type="match status" value="1"/>
</dbReference>
<dbReference type="GO" id="GO:0016791">
    <property type="term" value="F:phosphatase activity"/>
    <property type="evidence" value="ECO:0007669"/>
    <property type="project" value="InterPro"/>
</dbReference>
<dbReference type="InterPro" id="IPR051199">
    <property type="entry name" value="LPS_LOS_Heptosyltrfase"/>
</dbReference>
<dbReference type="InterPro" id="IPR006543">
    <property type="entry name" value="Histidinol-phos"/>
</dbReference>
<dbReference type="Proteomes" id="UP001144297">
    <property type="component" value="Unassembled WGS sequence"/>
</dbReference>
<dbReference type="AlphaFoldDB" id="A0A9W6GG24"/>
<dbReference type="InterPro" id="IPR036412">
    <property type="entry name" value="HAD-like_sf"/>
</dbReference>
<dbReference type="NCBIfam" id="TIGR02195">
    <property type="entry name" value="heptsyl_trn_II"/>
    <property type="match status" value="1"/>
</dbReference>
<keyword evidence="1" id="KW-0963">Cytoplasm</keyword>
<sequence>MENILIRGVNWLGDAVMSLPAVRAIRKLHPTSKISILIKEKIADLFRWENSIDEVIIYREGFTGKIKTIKELKNKKFKRAYLLQNALDAALITTVAGIPERVGWNRDCRRILLTHSVPYHGEDRKIHHIDYFFEIPKRFNPSLLPEYPWINPSLQERLSARKELKNLKRPILALSPGAKYGDTKKWEAKKFIEVSKKFIGEYGSVVLFGSQGEDLEIKDSGIYNFIGKTSLRELICLLSECDILLCNDSGIMHLGYALGVPLVSIFGSTSPELTGPPKFAGKVIRAQVECSPCFKNRCPDIKCMKSIEIEDVWSALNEIIPSKKAVFFDRDGTLCKDANYLSKWEDFEVFPFIETLKELKNLGFLLIGISNQSGISRGIIREDFVKEVNQFFIDKYGFDDFFYCPHHPDERCFCRKPNPGMPLIARYKYGIDFRNSYMVGDKDIDIQLAQMIGAKGILIGKDAKNLKEVVEIIKRDINA</sequence>
<dbReference type="PANTHER" id="PTHR30160:SF7">
    <property type="entry name" value="ADP-HEPTOSE--LPS HEPTOSYLTRANSFERASE 2"/>
    <property type="match status" value="1"/>
</dbReference>
<reference evidence="9" key="1">
    <citation type="submission" date="2022-12" db="EMBL/GenBank/DDBJ databases">
        <title>Reference genome sequencing for broad-spectrum identification of bacterial and archaeal isolates by mass spectrometry.</title>
        <authorList>
            <person name="Sekiguchi Y."/>
            <person name="Tourlousse D.M."/>
        </authorList>
    </citation>
    <scope>NUCLEOTIDE SEQUENCE</scope>
    <source>
        <strain evidence="9">TSL-P1</strain>
    </source>
</reference>
<dbReference type="SUPFAM" id="SSF53756">
    <property type="entry name" value="UDP-Glycosyltransferase/glycogen phosphorylase"/>
    <property type="match status" value="1"/>
</dbReference>
<dbReference type="Gene3D" id="3.40.50.1000">
    <property type="entry name" value="HAD superfamily/HAD-like"/>
    <property type="match status" value="1"/>
</dbReference>
<dbReference type="FunFam" id="3.40.50.2000:FF:000023">
    <property type="entry name" value="ADP-heptose--LPS heptosyltransferase II"/>
    <property type="match status" value="1"/>
</dbReference>
<keyword evidence="5" id="KW-0378">Hydrolase</keyword>
<evidence type="ECO:0000313" key="10">
    <source>
        <dbReference type="Proteomes" id="UP001144297"/>
    </source>
</evidence>
<evidence type="ECO:0000256" key="7">
    <source>
        <dbReference type="ARBA" id="ARBA00044042"/>
    </source>
</evidence>
<evidence type="ECO:0000256" key="8">
    <source>
        <dbReference type="ARBA" id="ARBA00047503"/>
    </source>
</evidence>
<dbReference type="PANTHER" id="PTHR30160">
    <property type="entry name" value="TETRAACYLDISACCHARIDE 4'-KINASE-RELATED"/>
    <property type="match status" value="1"/>
</dbReference>
<keyword evidence="4" id="KW-0479">Metal-binding</keyword>
<dbReference type="NCBIfam" id="TIGR01656">
    <property type="entry name" value="Histidinol-ppas"/>
    <property type="match status" value="1"/>
</dbReference>
<evidence type="ECO:0000256" key="3">
    <source>
        <dbReference type="ARBA" id="ARBA00022679"/>
    </source>
</evidence>
<dbReference type="InterPro" id="IPR023214">
    <property type="entry name" value="HAD_sf"/>
</dbReference>
<name>A0A9W6GG24_9BACT</name>
<evidence type="ECO:0000256" key="6">
    <source>
        <dbReference type="ARBA" id="ARBA00043995"/>
    </source>
</evidence>
<proteinExistence type="inferred from homology"/>
<dbReference type="GO" id="GO:0046872">
    <property type="term" value="F:metal ion binding"/>
    <property type="evidence" value="ECO:0007669"/>
    <property type="project" value="UniProtKB-KW"/>
</dbReference>
<keyword evidence="10" id="KW-1185">Reference proteome</keyword>
<protein>
    <recommendedName>
        <fullName evidence="7">lipopolysaccharide heptosyltransferase II</fullName>
        <ecNumber evidence="7">2.4.99.24</ecNumber>
    </recommendedName>
</protein>
<dbReference type="EMBL" id="BSDX01000001">
    <property type="protein sequence ID" value="GLI53500.1"/>
    <property type="molecule type" value="Genomic_DNA"/>
</dbReference>
<dbReference type="Gene3D" id="3.40.50.2000">
    <property type="entry name" value="Glycogen Phosphorylase B"/>
    <property type="match status" value="2"/>
</dbReference>
<dbReference type="EC" id="2.4.99.24" evidence="7"/>
<comment type="caution">
    <text evidence="9">The sequence shown here is derived from an EMBL/GenBank/DDBJ whole genome shotgun (WGS) entry which is preliminary data.</text>
</comment>
<dbReference type="NCBIfam" id="TIGR01662">
    <property type="entry name" value="HAD-SF-IIIA"/>
    <property type="match status" value="1"/>
</dbReference>
<gene>
    <name evidence="9" type="ORF">TISLANDTSLP1_11930</name>
</gene>
<comment type="catalytic activity">
    <reaction evidence="8">
        <text>an L-alpha-D-Hep-(1-&gt;5)-[alpha-Kdo-(2-&gt;4)]-alpha-Kdo-(2-&gt;6)-lipid A + ADP-L-glycero-beta-D-manno-heptose = an L-alpha-D-Hep-(1-&gt;3)-L-alpha-D-Hep-(1-&gt;5)-[alpha-Kdo-(2-&gt;4)]-alpha-Kdo-(2-&gt;6)-lipid A + ADP + H(+)</text>
        <dbReference type="Rhea" id="RHEA:74071"/>
        <dbReference type="ChEBI" id="CHEBI:15378"/>
        <dbReference type="ChEBI" id="CHEBI:61506"/>
        <dbReference type="ChEBI" id="CHEBI:193068"/>
        <dbReference type="ChEBI" id="CHEBI:193069"/>
        <dbReference type="ChEBI" id="CHEBI:456216"/>
        <dbReference type="EC" id="2.4.99.24"/>
    </reaction>
</comment>
<dbReference type="InterPro" id="IPR006549">
    <property type="entry name" value="HAD-SF_hydro_IIIA"/>
</dbReference>
<dbReference type="CDD" id="cd07503">
    <property type="entry name" value="HAD_HisB-N"/>
    <property type="match status" value="1"/>
</dbReference>
<accession>A0A9W6GG24</accession>
<dbReference type="SUPFAM" id="SSF56784">
    <property type="entry name" value="HAD-like"/>
    <property type="match status" value="1"/>
</dbReference>
<evidence type="ECO:0000256" key="1">
    <source>
        <dbReference type="ARBA" id="ARBA00022490"/>
    </source>
</evidence>
<organism evidence="9 10">
    <name type="scientific">Thermodesulfovibrio yellowstonii</name>
    <dbReference type="NCBI Taxonomy" id="28262"/>
    <lineage>
        <taxon>Bacteria</taxon>
        <taxon>Pseudomonadati</taxon>
        <taxon>Nitrospirota</taxon>
        <taxon>Thermodesulfovibrionia</taxon>
        <taxon>Thermodesulfovibrionales</taxon>
        <taxon>Thermodesulfovibrionaceae</taxon>
        <taxon>Thermodesulfovibrio</taxon>
    </lineage>
</organism>
<dbReference type="GO" id="GO:0005829">
    <property type="term" value="C:cytosol"/>
    <property type="evidence" value="ECO:0007669"/>
    <property type="project" value="TreeGrafter"/>
</dbReference>
<evidence type="ECO:0000256" key="2">
    <source>
        <dbReference type="ARBA" id="ARBA00022676"/>
    </source>
</evidence>
<keyword evidence="3" id="KW-0808">Transferase</keyword>
<dbReference type="Pfam" id="PF13242">
    <property type="entry name" value="Hydrolase_like"/>
    <property type="match status" value="1"/>
</dbReference>
<keyword evidence="2" id="KW-0328">Glycosyltransferase</keyword>
<evidence type="ECO:0000256" key="4">
    <source>
        <dbReference type="ARBA" id="ARBA00022723"/>
    </source>
</evidence>
<evidence type="ECO:0000256" key="5">
    <source>
        <dbReference type="ARBA" id="ARBA00022801"/>
    </source>
</evidence>
<comment type="similarity">
    <text evidence="6">Belongs to the glycosyltransferase 9 family.</text>
</comment>
<dbReference type="InterPro" id="IPR011910">
    <property type="entry name" value="RfaF"/>
</dbReference>
<dbReference type="CDD" id="cd03789">
    <property type="entry name" value="GT9_LPS_heptosyltransferase"/>
    <property type="match status" value="1"/>
</dbReference>
<evidence type="ECO:0000313" key="9">
    <source>
        <dbReference type="EMBL" id="GLI53500.1"/>
    </source>
</evidence>